<organism evidence="2 3">
    <name type="scientific">Phialocephala subalpina</name>
    <dbReference type="NCBI Taxonomy" id="576137"/>
    <lineage>
        <taxon>Eukaryota</taxon>
        <taxon>Fungi</taxon>
        <taxon>Dikarya</taxon>
        <taxon>Ascomycota</taxon>
        <taxon>Pezizomycotina</taxon>
        <taxon>Leotiomycetes</taxon>
        <taxon>Helotiales</taxon>
        <taxon>Mollisiaceae</taxon>
        <taxon>Phialocephala</taxon>
        <taxon>Phialocephala fortinii species complex</taxon>
    </lineage>
</organism>
<reference evidence="2 3" key="1">
    <citation type="submission" date="2016-03" db="EMBL/GenBank/DDBJ databases">
        <authorList>
            <person name="Ploux O."/>
        </authorList>
    </citation>
    <scope>NUCLEOTIDE SEQUENCE [LARGE SCALE GENOMIC DNA]</scope>
    <source>
        <strain evidence="2 3">UAMH 11012</strain>
    </source>
</reference>
<sequence length="1513" mass="172379">MLYCGTHTSLYKTLSPEAVLILEDAILKSRLRLYDAAEQVFDNQLSLYSHIPIVAIEHAETLLHRYKCFRILEVLAKVPKIVSLNEEEHDVQRLIALFLGVVRLQTEGVYKPALDEVERVQRDWASKPVDEYNDIQVECIRKYRIACIFLGASSNFVEDEMKLIPCPNSTSTPPAHWQGLTDLRISLVSQGRFMEALRFSTTERSAGTTLDDYQTTCLLLQLVQDHRAQVINTKDEIPWRIAMTGFKLDLGKLFASLGAQPQAEVWLNNLEREIEETVTLVNGSTRTLQPSESLDMQTIELARLKMVAKEEPTQSRFERLLALGQKMQTASHIETESSHYLAITWAEKLFPPAEFAAIRTDIQLRTQVLFETQGRVPAAMTNLTDILTPRSTVLSEIAKSIEMLEQFEQRYPDITLPTVKSMFIIMEDMMRAHAGQHLYFDRSPPANDLLSSLPTGYDIGREVSITEPNQQSLEVKDILDRKGVENRDFDMGYKFFSQPEEVVTPRFLHELVSQDAALGVLTDHALFQLFGLGENNRTFTAEDILKLEERELLQNLVGSYKFPLHATNWAKRRPTLKAWLLDESRPKYRIRQCLWVALHNSRSKAWSLHFLLNPGRKEYTKVQAPTLVKLACMDKTMKTVSPSAVEVTSEHINAIEERLDLEEARMGFSNNHYERESRIVRSILSQLYMNLFFYCRIPGEELGDACIEFFARAEEIARDQLAHWRTLNNSQYFAQAATYLANIAQFRIEYGIIKEAVAISQTVEETLELLEEVELLFGTTLYDIDLGRSLQFLNMKTHIGNGMQIWKVGKIAIRLLQLAIATTATEAEDEKIEQTRIQRERWLLQLWQWVQRVKARTLAQSMGLDNMVPDNMLIEIQNSFNEERASVEKGLVDSANQIGLGEETELGKRLEAIKLEEASAPPLELLSEVRQLLKERKVIVPNLDLGKIHGEGPYNHRKYDIKVDRNAVMEEISALSQDLQHAVTISEKIKNLDDNEGENEGKLREELSDISKMVTMKPALHKLLIIADFLNREEVLQNNIDSAPDRYQHRVELQRLRKDMRHEPVLERMLRIREGRPVSNQDLHKIAASRQGKVVFVDWFTITLVDHIPRIYMLLWRNGVCKGIDLQTKYRAQLAAVEDFFADKDLFLPDVLPTAFKDMDLEKLAPKADKPEDDLRPVVNCFELVKPLFEDPLIEPGDLLVLSLTEGFHNFPLHAIQEDKKGGNGPLILHHPVVYVPSLSVLHKCFWARHVANAGHTSRKVEKLQALVLGGIDSPKPVFQYGVKAVGKIGGILNSLKTTFVGDNATLDNFQRNISSSDLLHIHLHTNYGKEKQTKKAETGHLSQDDAEDVTFVNSPLNQAIVFNGAESDNKLTARQIIELQLSKGAHFNLMACSSGRQGKFQAEFSKQYQEERITDEVMGLVPAFLFSGAGSVTSTLWPIMDEHGAVFSNIFFRELTQEKEKASASLDFARSEMSWIDLAEIHQKAVLEMKRIYKQPSAWAGFVISGCWTFQI</sequence>
<keyword evidence="3" id="KW-1185">Reference proteome</keyword>
<dbReference type="EMBL" id="FJOG01000043">
    <property type="protein sequence ID" value="CZR67371.1"/>
    <property type="molecule type" value="Genomic_DNA"/>
</dbReference>
<evidence type="ECO:0000259" key="1">
    <source>
        <dbReference type="Pfam" id="PF12770"/>
    </source>
</evidence>
<dbReference type="InterPro" id="IPR024983">
    <property type="entry name" value="CHAT_dom"/>
</dbReference>
<accession>A0A1L7XQN9</accession>
<protein>
    <recommendedName>
        <fullName evidence="1">CHAT domain-containing protein</fullName>
    </recommendedName>
</protein>
<proteinExistence type="predicted"/>
<evidence type="ECO:0000313" key="2">
    <source>
        <dbReference type="EMBL" id="CZR67371.1"/>
    </source>
</evidence>
<feature type="domain" description="CHAT" evidence="1">
    <location>
        <begin position="1195"/>
        <end position="1507"/>
    </location>
</feature>
<dbReference type="Pfam" id="PF12770">
    <property type="entry name" value="CHAT"/>
    <property type="match status" value="1"/>
</dbReference>
<name>A0A1L7XQN9_9HELO</name>
<dbReference type="Proteomes" id="UP000184330">
    <property type="component" value="Unassembled WGS sequence"/>
</dbReference>
<dbReference type="OrthoDB" id="9991317at2759"/>
<evidence type="ECO:0000313" key="3">
    <source>
        <dbReference type="Proteomes" id="UP000184330"/>
    </source>
</evidence>
<gene>
    <name evidence="2" type="ORF">PAC_17270</name>
</gene>